<accession>A0A934TZY3</accession>
<evidence type="ECO:0000313" key="1">
    <source>
        <dbReference type="EMBL" id="MBK6087888.1"/>
    </source>
</evidence>
<name>A0A934TZY3_9FIRM</name>
<organism evidence="1 2">
    <name type="scientific">Ruminococcus difficilis</name>
    <dbReference type="NCBI Taxonomy" id="2763069"/>
    <lineage>
        <taxon>Bacteria</taxon>
        <taxon>Bacillati</taxon>
        <taxon>Bacillota</taxon>
        <taxon>Clostridia</taxon>
        <taxon>Eubacteriales</taxon>
        <taxon>Oscillospiraceae</taxon>
        <taxon>Ruminococcus</taxon>
    </lineage>
</organism>
<evidence type="ECO:0000313" key="2">
    <source>
        <dbReference type="Proteomes" id="UP000633365"/>
    </source>
</evidence>
<sequence length="134" mass="15220">MKIFIAGSKSIHYLSDDTIQELNKIIHYVDTVLIGDCRGADAAVQEYFADSGYKNVIVYVSGNNVRNNIGGWEVRYISVCYETKGYDFYIQKDIAMVESADRGLMLWDGKSKGTKRNIEHLSRNNIPVTINKYP</sequence>
<comment type="caution">
    <text evidence="1">The sequence shown here is derived from an EMBL/GenBank/DDBJ whole genome shotgun (WGS) entry which is preliminary data.</text>
</comment>
<dbReference type="AlphaFoldDB" id="A0A934TZY3"/>
<protein>
    <recommendedName>
        <fullName evidence="3">DUF2493 domain-containing protein</fullName>
    </recommendedName>
</protein>
<gene>
    <name evidence="1" type="ORF">JKK62_04350</name>
</gene>
<keyword evidence="2" id="KW-1185">Reference proteome</keyword>
<proteinExistence type="predicted"/>
<dbReference type="RefSeq" id="WP_201427041.1">
    <property type="nucleotide sequence ID" value="NZ_JAEQMG010000042.1"/>
</dbReference>
<dbReference type="Proteomes" id="UP000633365">
    <property type="component" value="Unassembled WGS sequence"/>
</dbReference>
<reference evidence="1" key="1">
    <citation type="submission" date="2021-01" db="EMBL/GenBank/DDBJ databases">
        <title>Genome public.</title>
        <authorList>
            <person name="Liu C."/>
            <person name="Sun Q."/>
        </authorList>
    </citation>
    <scope>NUCLEOTIDE SEQUENCE</scope>
    <source>
        <strain evidence="1">M6</strain>
    </source>
</reference>
<dbReference type="EMBL" id="JAEQMG010000042">
    <property type="protein sequence ID" value="MBK6087888.1"/>
    <property type="molecule type" value="Genomic_DNA"/>
</dbReference>
<evidence type="ECO:0008006" key="3">
    <source>
        <dbReference type="Google" id="ProtNLM"/>
    </source>
</evidence>